<dbReference type="InterPro" id="IPR008773">
    <property type="entry name" value="PhnI"/>
</dbReference>
<reference evidence="2 3" key="1">
    <citation type="submission" date="2016-11" db="EMBL/GenBank/DDBJ databases">
        <title>Paenibacillus species isolates.</title>
        <authorList>
            <person name="Beno S.M."/>
        </authorList>
    </citation>
    <scope>NUCLEOTIDE SEQUENCE [LARGE SCALE GENOMIC DNA]</scope>
    <source>
        <strain evidence="2 3">FSL R5-0378</strain>
    </source>
</reference>
<evidence type="ECO:0000256" key="1">
    <source>
        <dbReference type="SAM" id="MobiDB-lite"/>
    </source>
</evidence>
<sequence>MGYVAVKGGTLAIEESLKRIKFERIKQGKVLDVTRIEGGMRGLIDQIMSESSLYDETLAALAIKQAEGSPEEAVFLLRAYRSTLPRKHYSRAVHTREMRVERRISASFKDIPGGQILGASVDYSHRLLDFDLMHETDEDAARWLEAFAGELGSLPEAGRPPELMKVMDYLIEQGLMACPVDDHTEPDDVTRRSITFPASRSQKLQVLTRGQTGTVTSLAYAVIRGYGVSHPTVGELRVGRVPVCIDDPLGSSADAEDSYYIGEIKVTEAEMLMSAAVVKEQGGKELSFEIGYGLCYGQNETKAIAMGILDHSLEQGDSRFPTQDQEFVLYHIDSVESTGFMSHLKLPHYVTFQSKMNDVRKTKTTATTPEADETEEVEKLCK</sequence>
<dbReference type="RefSeq" id="WP_076169746.1">
    <property type="nucleotide sequence ID" value="NZ_MRTP01000002.1"/>
</dbReference>
<proteinExistence type="predicted"/>
<name>A0A1R1EU48_9BACL</name>
<dbReference type="AlphaFoldDB" id="A0A1R1EU48"/>
<accession>A0A1R1EU48</accession>
<dbReference type="PIRSF" id="PIRSF007313">
    <property type="entry name" value="PhnI"/>
    <property type="match status" value="1"/>
</dbReference>
<dbReference type="Proteomes" id="UP000187172">
    <property type="component" value="Unassembled WGS sequence"/>
</dbReference>
<dbReference type="STRING" id="297318.BK138_11685"/>
<evidence type="ECO:0000313" key="3">
    <source>
        <dbReference type="Proteomes" id="UP000187172"/>
    </source>
</evidence>
<dbReference type="Pfam" id="PF05861">
    <property type="entry name" value="PhnI"/>
    <property type="match status" value="1"/>
</dbReference>
<protein>
    <submittedName>
        <fullName evidence="2">Carbon-phosphorus lyase</fullName>
    </submittedName>
</protein>
<dbReference type="EMBL" id="MRTP01000002">
    <property type="protein sequence ID" value="OMF55351.1"/>
    <property type="molecule type" value="Genomic_DNA"/>
</dbReference>
<evidence type="ECO:0000313" key="2">
    <source>
        <dbReference type="EMBL" id="OMF55351.1"/>
    </source>
</evidence>
<keyword evidence="3" id="KW-1185">Reference proteome</keyword>
<organism evidence="2 3">
    <name type="scientific">Paenibacillus rhizosphaerae</name>
    <dbReference type="NCBI Taxonomy" id="297318"/>
    <lineage>
        <taxon>Bacteria</taxon>
        <taxon>Bacillati</taxon>
        <taxon>Bacillota</taxon>
        <taxon>Bacilli</taxon>
        <taxon>Bacillales</taxon>
        <taxon>Paenibacillaceae</taxon>
        <taxon>Paenibacillus</taxon>
    </lineage>
</organism>
<dbReference type="GO" id="GO:0019634">
    <property type="term" value="P:organic phosphonate metabolic process"/>
    <property type="evidence" value="ECO:0007669"/>
    <property type="project" value="InterPro"/>
</dbReference>
<keyword evidence="2" id="KW-0456">Lyase</keyword>
<dbReference type="GO" id="GO:0016829">
    <property type="term" value="F:lyase activity"/>
    <property type="evidence" value="ECO:0007669"/>
    <property type="project" value="UniProtKB-KW"/>
</dbReference>
<feature type="region of interest" description="Disordered" evidence="1">
    <location>
        <begin position="362"/>
        <end position="382"/>
    </location>
</feature>
<gene>
    <name evidence="2" type="ORF">BK138_11685</name>
</gene>
<comment type="caution">
    <text evidence="2">The sequence shown here is derived from an EMBL/GenBank/DDBJ whole genome shotgun (WGS) entry which is preliminary data.</text>
</comment>